<dbReference type="Pfam" id="PF06833">
    <property type="entry name" value="MdcE"/>
    <property type="match status" value="1"/>
</dbReference>
<evidence type="ECO:0000313" key="1">
    <source>
        <dbReference type="EMBL" id="QJE03503.1"/>
    </source>
</evidence>
<dbReference type="InterPro" id="IPR009648">
    <property type="entry name" value="Malonate_gamma"/>
</dbReference>
<keyword evidence="1" id="KW-0456">Lyase</keyword>
<dbReference type="GO" id="GO:0016829">
    <property type="term" value="F:lyase activity"/>
    <property type="evidence" value="ECO:0007669"/>
    <property type="project" value="UniProtKB-KW"/>
</dbReference>
<sequence length="298" mass="31571">MESNRIDGTAGAGALATEVNTAADAAPRQAPSSRGAMWLRLLTGGADALHDWPAVRVCDAPLKGQPARWIAVVPDPSNRFPRARTGEVGLVEGWQLAQAVQEVIEMDRDAAVRRPIVAVIDAPSQAYGRREEAFGIHQALAGAAGAYAEARLAGHPVIGLVVGLAMSGAFLAHGYQANRLIALDDPAVMVHAMGKASAARVTLRSVDALERLAASVPPMAYDLRSFATLGILWRVLGLTDPALPDEQDLALVHGALEDALADILADPERGLEGRLQGRHRQASRRVHALLEAQWEAAD</sequence>
<protein>
    <submittedName>
        <fullName evidence="1">Biotin-independent malonate decarboxylase subunit gamma</fullName>
        <ecNumber evidence="1">4.1.1.88</ecNumber>
    </submittedName>
</protein>
<dbReference type="SUPFAM" id="SSF52096">
    <property type="entry name" value="ClpP/crotonase"/>
    <property type="match status" value="1"/>
</dbReference>
<evidence type="ECO:0000313" key="2">
    <source>
        <dbReference type="Proteomes" id="UP000502415"/>
    </source>
</evidence>
<dbReference type="EC" id="4.1.1.88" evidence="1"/>
<dbReference type="GO" id="GO:0005975">
    <property type="term" value="P:carbohydrate metabolic process"/>
    <property type="evidence" value="ECO:0007669"/>
    <property type="project" value="InterPro"/>
</dbReference>
<dbReference type="Gene3D" id="3.90.226.10">
    <property type="entry name" value="2-enoyl-CoA Hydratase, Chain A, domain 1"/>
    <property type="match status" value="1"/>
</dbReference>
<dbReference type="AlphaFoldDB" id="A0A7Z2W1M0"/>
<proteinExistence type="predicted"/>
<dbReference type="Proteomes" id="UP000502415">
    <property type="component" value="Chromosome"/>
</dbReference>
<accession>A0A7Z2W1M0</accession>
<dbReference type="KEGG" id="mfy:HH212_20640"/>
<dbReference type="EMBL" id="CP051685">
    <property type="protein sequence ID" value="QJE03503.1"/>
    <property type="molecule type" value="Genomic_DNA"/>
</dbReference>
<name>A0A7Z2W1M0_9BURK</name>
<dbReference type="NCBIfam" id="TIGR03134">
    <property type="entry name" value="malonate_gamma"/>
    <property type="match status" value="1"/>
</dbReference>
<gene>
    <name evidence="1" type="primary">mdcE</name>
    <name evidence="1" type="ORF">HH212_20640</name>
</gene>
<organism evidence="1 2">
    <name type="scientific">Massilia forsythiae</name>
    <dbReference type="NCBI Taxonomy" id="2728020"/>
    <lineage>
        <taxon>Bacteria</taxon>
        <taxon>Pseudomonadati</taxon>
        <taxon>Pseudomonadota</taxon>
        <taxon>Betaproteobacteria</taxon>
        <taxon>Burkholderiales</taxon>
        <taxon>Oxalobacteraceae</taxon>
        <taxon>Telluria group</taxon>
        <taxon>Massilia</taxon>
    </lineage>
</organism>
<reference evidence="1 2" key="1">
    <citation type="submission" date="2020-04" db="EMBL/GenBank/DDBJ databases">
        <title>Genome sequencing of novel species.</title>
        <authorList>
            <person name="Heo J."/>
            <person name="Kim S.-J."/>
            <person name="Kim J.-S."/>
            <person name="Hong S.-B."/>
            <person name="Kwon S.-W."/>
        </authorList>
    </citation>
    <scope>NUCLEOTIDE SEQUENCE [LARGE SCALE GENOMIC DNA]</scope>
    <source>
        <strain evidence="1 2">GN2-R2</strain>
    </source>
</reference>
<dbReference type="InterPro" id="IPR029045">
    <property type="entry name" value="ClpP/crotonase-like_dom_sf"/>
</dbReference>
<keyword evidence="2" id="KW-1185">Reference proteome</keyword>